<sequence length="248" mass="29213">MTRDKHTCYTCINNKSQGVGSMINRKAYFLKKGDKKMSKFFFSQLELQEKYSEKLKQDGYTIGVMQYSHIEEKDEVEYVILWTDNYGLDYNKQGTHFYANYETCWGEIPERWHTKIEVDKRDIIEHNDRTVKVVPKARIRNLGQYTATDIFKLKRRYRNDFLETLKPFMVGENRVRLYVNPAGEDLIRSGWHGVGCYFLLEGAEPRIGHYLVEADVDKIKAGWNKGDVRADGTHHIKIIKKIVDKKEK</sequence>
<protein>
    <submittedName>
        <fullName evidence="1">Uncharacterized protein</fullName>
    </submittedName>
</protein>
<name>A0AAE8YUL2_9CAUD</name>
<organism evidence="1 2">
    <name type="scientific">Bacillus phage vB_BanS_Sophrita</name>
    <dbReference type="NCBI Taxonomy" id="2894790"/>
    <lineage>
        <taxon>Viruses</taxon>
        <taxon>Duplodnaviria</taxon>
        <taxon>Heunggongvirae</taxon>
        <taxon>Uroviricota</taxon>
        <taxon>Caudoviricetes</taxon>
        <taxon>Joanripponvirinae</taxon>
        <taxon>Sophritavirus</taxon>
        <taxon>Sophritavirus sophrita</taxon>
    </lineage>
</organism>
<dbReference type="Proteomes" id="UP000827460">
    <property type="component" value="Segment"/>
</dbReference>
<reference evidence="1" key="1">
    <citation type="submission" date="2021-10" db="EMBL/GenBank/DDBJ databases">
        <authorList>
            <person name="Lavering E.D."/>
            <person name="James R."/>
            <person name="Fairholm J.D."/>
            <person name="Ogilvie B.H."/>
            <person name="Thurgood T.L."/>
            <person name="Robison R.A."/>
            <person name="Grose J.H."/>
        </authorList>
    </citation>
    <scope>NUCLEOTIDE SEQUENCE</scope>
</reference>
<keyword evidence="2" id="KW-1185">Reference proteome</keyword>
<evidence type="ECO:0000313" key="2">
    <source>
        <dbReference type="Proteomes" id="UP000827460"/>
    </source>
</evidence>
<accession>A0AAE8YUL2</accession>
<proteinExistence type="predicted"/>
<evidence type="ECO:0000313" key="1">
    <source>
        <dbReference type="EMBL" id="UGO50605.1"/>
    </source>
</evidence>
<gene>
    <name evidence="1" type="ORF">SOPHRITA_14</name>
</gene>
<dbReference type="EMBL" id="OK499991">
    <property type="protein sequence ID" value="UGO50605.1"/>
    <property type="molecule type" value="Genomic_DNA"/>
</dbReference>